<evidence type="ECO:0000313" key="4">
    <source>
        <dbReference type="Proteomes" id="UP000324705"/>
    </source>
</evidence>
<dbReference type="EMBL" id="LT934111">
    <property type="protein sequence ID" value="VAH01128.1"/>
    <property type="molecule type" value="Genomic_DNA"/>
</dbReference>
<dbReference type="PANTHER" id="PTHR33065:SF111">
    <property type="entry name" value="DUF6598 DOMAIN-CONTAINING PROTEIN"/>
    <property type="match status" value="1"/>
</dbReference>
<feature type="compositionally biased region" description="Basic residues" evidence="1">
    <location>
        <begin position="34"/>
        <end position="47"/>
    </location>
</feature>
<dbReference type="Gramene" id="TRITD1Av1G012360.1">
    <property type="protein sequence ID" value="TRITD1Av1G012360.1"/>
    <property type="gene ID" value="TRITD1Av1G012360"/>
</dbReference>
<dbReference type="AlphaFoldDB" id="A0A9R0Q1J5"/>
<feature type="domain" description="DUF6598" evidence="2">
    <location>
        <begin position="232"/>
        <end position="472"/>
    </location>
</feature>
<evidence type="ECO:0000256" key="1">
    <source>
        <dbReference type="SAM" id="MobiDB-lite"/>
    </source>
</evidence>
<sequence length="491" mass="55003">MAVAEAEAEVESYINYLLMDMREAEEAQEEAERRKRGGPGRKIKKRKTETGKSSKAAAAAAAAVPVEMSVSEVGSSPAESDLARTREIVEAATAKILARMKGIVIKEPAKTMTEEDVAAAAVYRAKAEEARRNEDRPEESSALRKWIATGDPEAVKCRKRWIAEDMEALRLKDMDPDEDTSDWRAFEAKEFREFWEYLYPKSFGNFKDNTRIPNMLYTDKKSSGGTAHPIRTLQVFSVKVAGLQDGVHWPLQVFGVVAARDCLDHNRNVIFQRERDNCQMIHKENPYLTLTGPSRAIVVVDPVWFEVALKVKGATESEDKELSYHVDPYYISGSMNSYVFNRVRTSRLSTMELTLGDMVHSVEATISVRVVGGEWPQGFRGVFTATTASIDDEKIKLLGFRDDKLPVAADGSIQLSRSVVSVEDDGQLRVSVMARHLVDRSVRRASGVLAAKTSSRSYAKLEVFSCKMEVTVAWSLLPYWPHYRDMPCPSI</sequence>
<dbReference type="InterPro" id="IPR046533">
    <property type="entry name" value="DUF6598"/>
</dbReference>
<dbReference type="Proteomes" id="UP000324705">
    <property type="component" value="Chromosome 1A"/>
</dbReference>
<feature type="compositionally biased region" description="Basic and acidic residues" evidence="1">
    <location>
        <begin position="24"/>
        <end position="33"/>
    </location>
</feature>
<proteinExistence type="predicted"/>
<keyword evidence="4" id="KW-1185">Reference proteome</keyword>
<name>A0A9R0Q1J5_TRITD</name>
<feature type="region of interest" description="Disordered" evidence="1">
    <location>
        <begin position="24"/>
        <end position="66"/>
    </location>
</feature>
<evidence type="ECO:0000259" key="2">
    <source>
        <dbReference type="Pfam" id="PF20241"/>
    </source>
</evidence>
<dbReference type="OMA" id="TNIPCKR"/>
<dbReference type="Pfam" id="PF20241">
    <property type="entry name" value="DUF6598"/>
    <property type="match status" value="1"/>
</dbReference>
<organism evidence="3 4">
    <name type="scientific">Triticum turgidum subsp. durum</name>
    <name type="common">Durum wheat</name>
    <name type="synonym">Triticum durum</name>
    <dbReference type="NCBI Taxonomy" id="4567"/>
    <lineage>
        <taxon>Eukaryota</taxon>
        <taxon>Viridiplantae</taxon>
        <taxon>Streptophyta</taxon>
        <taxon>Embryophyta</taxon>
        <taxon>Tracheophyta</taxon>
        <taxon>Spermatophyta</taxon>
        <taxon>Magnoliopsida</taxon>
        <taxon>Liliopsida</taxon>
        <taxon>Poales</taxon>
        <taxon>Poaceae</taxon>
        <taxon>BOP clade</taxon>
        <taxon>Pooideae</taxon>
        <taxon>Triticodae</taxon>
        <taxon>Triticeae</taxon>
        <taxon>Triticinae</taxon>
        <taxon>Triticum</taxon>
    </lineage>
</organism>
<gene>
    <name evidence="3" type="ORF">TRITD_1Av1G012360</name>
</gene>
<evidence type="ECO:0000313" key="3">
    <source>
        <dbReference type="EMBL" id="VAH01128.1"/>
    </source>
</evidence>
<reference evidence="3 4" key="1">
    <citation type="submission" date="2017-09" db="EMBL/GenBank/DDBJ databases">
        <authorList>
            <consortium name="International Durum Wheat Genome Sequencing Consortium (IDWGSC)"/>
            <person name="Milanesi L."/>
        </authorList>
    </citation>
    <scope>NUCLEOTIDE SEQUENCE [LARGE SCALE GENOMIC DNA]</scope>
    <source>
        <strain evidence="4">cv. Svevo</strain>
    </source>
</reference>
<accession>A0A9R0Q1J5</accession>
<protein>
    <recommendedName>
        <fullName evidence="2">DUF6598 domain-containing protein</fullName>
    </recommendedName>
</protein>
<dbReference type="PANTHER" id="PTHR33065">
    <property type="entry name" value="OS07G0486400 PROTEIN"/>
    <property type="match status" value="1"/>
</dbReference>